<dbReference type="InterPro" id="IPR036188">
    <property type="entry name" value="FAD/NAD-bd_sf"/>
</dbReference>
<dbReference type="GO" id="GO:0050660">
    <property type="term" value="F:flavin adenine dinucleotide binding"/>
    <property type="evidence" value="ECO:0007669"/>
    <property type="project" value="UniProtKB-ARBA"/>
</dbReference>
<dbReference type="PIRSF" id="PIRSF000332">
    <property type="entry name" value="FMO"/>
    <property type="match status" value="1"/>
</dbReference>
<dbReference type="InterPro" id="IPR000960">
    <property type="entry name" value="Flavin_mOase"/>
</dbReference>
<name>A0ABD1F6P2_HYPHA</name>
<keyword evidence="7 8" id="KW-0503">Monooxygenase</keyword>
<evidence type="ECO:0000256" key="4">
    <source>
        <dbReference type="ARBA" id="ARBA00022827"/>
    </source>
</evidence>
<dbReference type="FunFam" id="3.50.50.60:FF:000138">
    <property type="entry name" value="Flavin-containing monooxygenase"/>
    <property type="match status" value="1"/>
</dbReference>
<dbReference type="PANTHER" id="PTHR23023">
    <property type="entry name" value="DIMETHYLANILINE MONOOXYGENASE"/>
    <property type="match status" value="1"/>
</dbReference>
<evidence type="ECO:0000313" key="9">
    <source>
        <dbReference type="EMBL" id="KAL1513031.1"/>
    </source>
</evidence>
<comment type="similarity">
    <text evidence="2 8">Belongs to the FMO family.</text>
</comment>
<dbReference type="GO" id="GO:0016709">
    <property type="term" value="F:oxidoreductase activity, acting on paired donors, with incorporation or reduction of molecular oxygen, NAD(P)H as one donor, and incorporation of one atom of oxygen"/>
    <property type="evidence" value="ECO:0007669"/>
    <property type="project" value="UniProtKB-ARBA"/>
</dbReference>
<organism evidence="9 10">
    <name type="scientific">Hypothenemus hampei</name>
    <name type="common">Coffee berry borer</name>
    <dbReference type="NCBI Taxonomy" id="57062"/>
    <lineage>
        <taxon>Eukaryota</taxon>
        <taxon>Metazoa</taxon>
        <taxon>Ecdysozoa</taxon>
        <taxon>Arthropoda</taxon>
        <taxon>Hexapoda</taxon>
        <taxon>Insecta</taxon>
        <taxon>Pterygota</taxon>
        <taxon>Neoptera</taxon>
        <taxon>Endopterygota</taxon>
        <taxon>Coleoptera</taxon>
        <taxon>Polyphaga</taxon>
        <taxon>Cucujiformia</taxon>
        <taxon>Curculionidae</taxon>
        <taxon>Scolytinae</taxon>
        <taxon>Hypothenemus</taxon>
    </lineage>
</organism>
<protein>
    <recommendedName>
        <fullName evidence="8">Flavin-containing monooxygenase</fullName>
        <ecNumber evidence="8">1.-.-.-</ecNumber>
    </recommendedName>
</protein>
<comment type="cofactor">
    <cofactor evidence="1 8">
        <name>FAD</name>
        <dbReference type="ChEBI" id="CHEBI:57692"/>
    </cofactor>
</comment>
<evidence type="ECO:0000256" key="6">
    <source>
        <dbReference type="ARBA" id="ARBA00023002"/>
    </source>
</evidence>
<keyword evidence="5" id="KW-0521">NADP</keyword>
<evidence type="ECO:0000256" key="1">
    <source>
        <dbReference type="ARBA" id="ARBA00001974"/>
    </source>
</evidence>
<dbReference type="Pfam" id="PF00743">
    <property type="entry name" value="FMO-like"/>
    <property type="match status" value="2"/>
</dbReference>
<keyword evidence="4 8" id="KW-0274">FAD</keyword>
<dbReference type="EMBL" id="JBDJPC010000002">
    <property type="protein sequence ID" value="KAL1513031.1"/>
    <property type="molecule type" value="Genomic_DNA"/>
</dbReference>
<dbReference type="Gene3D" id="3.50.50.60">
    <property type="entry name" value="FAD/NAD(P)-binding domain"/>
    <property type="match status" value="2"/>
</dbReference>
<sequence length="407" mass="47197">MKIGIVGAGAAGLAALRHALQQNYSECVVFEQTDTIGGTWNYTDLTGIDKYGLPIRSSMYQGLITNLPKELMEYEDFPYEEIDRSFIGFEEVLKYMHSFANNFNLYPHIRFGRQVMQIKPLSNDKWSLKEVNLETKIITEHIFDAIMICIGNYSVPKLPDITGMDSVREISIHSHYYRKPDAYKGKRVLVIGAGPSGTDIAKHVGKIAEKVYISYGNNIFFRTPEYVTHKPLVKEFQKNKVLFVDDSDLEVDNIIYCTGYQYCYPFLSDDCGITVENNWVKYLYKHVVNIEHPTMAFIGITFKVCPFPTFDIQVRFFLEFLKNSNKLTKDDMLMDIFKDVQTKKVPEHLVHKIGVSLHESYFSDLADTLKIRKVRPVIHKLYEYLCENRNLEKRFKILNDEEFVELS</sequence>
<dbReference type="PRINTS" id="PR00370">
    <property type="entry name" value="FMOXYGENASE"/>
</dbReference>
<evidence type="ECO:0000313" key="10">
    <source>
        <dbReference type="Proteomes" id="UP001566132"/>
    </source>
</evidence>
<proteinExistence type="inferred from homology"/>
<keyword evidence="10" id="KW-1185">Reference proteome</keyword>
<gene>
    <name evidence="9" type="ORF">ABEB36_002514</name>
</gene>
<evidence type="ECO:0000256" key="2">
    <source>
        <dbReference type="ARBA" id="ARBA00009183"/>
    </source>
</evidence>
<evidence type="ECO:0000256" key="3">
    <source>
        <dbReference type="ARBA" id="ARBA00022630"/>
    </source>
</evidence>
<evidence type="ECO:0000256" key="5">
    <source>
        <dbReference type="ARBA" id="ARBA00022857"/>
    </source>
</evidence>
<evidence type="ECO:0000256" key="8">
    <source>
        <dbReference type="RuleBase" id="RU361177"/>
    </source>
</evidence>
<reference evidence="9 10" key="1">
    <citation type="submission" date="2024-05" db="EMBL/GenBank/DDBJ databases">
        <title>Genetic variation in Jamaican populations of the coffee berry borer (Hypothenemus hampei).</title>
        <authorList>
            <person name="Errbii M."/>
            <person name="Myrie A."/>
        </authorList>
    </citation>
    <scope>NUCLEOTIDE SEQUENCE [LARGE SCALE GENOMIC DNA]</scope>
    <source>
        <strain evidence="9">JA-Hopewell-2020-01-JO</strain>
        <tissue evidence="9">Whole body</tissue>
    </source>
</reference>
<dbReference type="SUPFAM" id="SSF51905">
    <property type="entry name" value="FAD/NAD(P)-binding domain"/>
    <property type="match status" value="1"/>
</dbReference>
<keyword evidence="3 8" id="KW-0285">Flavoprotein</keyword>
<evidence type="ECO:0000256" key="7">
    <source>
        <dbReference type="ARBA" id="ARBA00023033"/>
    </source>
</evidence>
<dbReference type="AlphaFoldDB" id="A0ABD1F6P2"/>
<keyword evidence="6 8" id="KW-0560">Oxidoreductase</keyword>
<comment type="caution">
    <text evidence="9">The sequence shown here is derived from an EMBL/GenBank/DDBJ whole genome shotgun (WGS) entry which is preliminary data.</text>
</comment>
<accession>A0ABD1F6P2</accession>
<dbReference type="Proteomes" id="UP001566132">
    <property type="component" value="Unassembled WGS sequence"/>
</dbReference>
<dbReference type="EC" id="1.-.-.-" evidence="8"/>
<dbReference type="InterPro" id="IPR020946">
    <property type="entry name" value="Flavin_mOase-like"/>
</dbReference>
<dbReference type="InterPro" id="IPR050346">
    <property type="entry name" value="FMO-like"/>
</dbReference>